<feature type="region of interest" description="Disordered" evidence="1">
    <location>
        <begin position="28"/>
        <end position="60"/>
    </location>
</feature>
<feature type="signal peptide" evidence="2">
    <location>
        <begin position="1"/>
        <end position="26"/>
    </location>
</feature>
<feature type="compositionally biased region" description="Basic and acidic residues" evidence="1">
    <location>
        <begin position="34"/>
        <end position="44"/>
    </location>
</feature>
<dbReference type="PROSITE" id="PS51257">
    <property type="entry name" value="PROKAR_LIPOPROTEIN"/>
    <property type="match status" value="1"/>
</dbReference>
<sequence length="213" mass="22612">MSFLKISPLRSLPLLSLVLLAACAQAPVQPTPNEGRDSTQKDALRQAQGSSTARAPSQINLGFGNQEGLRAITPASAEQAPAAQADHSVAELAEPKTFLGTLSCPPQGGICEPYKISVTLAPAGQWRLRATPLGAGQSYHKGGCWVPIGTQPTRIALLADNDSTLADLSFVNNNVLRVNTFNQQRPTLESHLTRQADLDPVSELDSQPIPACR</sequence>
<evidence type="ECO:0000256" key="1">
    <source>
        <dbReference type="SAM" id="MobiDB-lite"/>
    </source>
</evidence>
<dbReference type="Proteomes" id="UP000826050">
    <property type="component" value="Chromosome"/>
</dbReference>
<accession>A0ABX8SYI0</accession>
<dbReference type="RefSeq" id="WP_219235148.1">
    <property type="nucleotide sequence ID" value="NZ_CP049362.1"/>
</dbReference>
<evidence type="ECO:0000313" key="3">
    <source>
        <dbReference type="EMBL" id="QXX80172.1"/>
    </source>
</evidence>
<proteinExistence type="predicted"/>
<feature type="chain" id="PRO_5046130847" description="Lipoprotein" evidence="2">
    <location>
        <begin position="27"/>
        <end position="213"/>
    </location>
</feature>
<feature type="compositionally biased region" description="Polar residues" evidence="1">
    <location>
        <begin position="47"/>
        <end position="60"/>
    </location>
</feature>
<organism evidence="3 4">
    <name type="scientific">Alcaligenes ammonioxydans</name>
    <dbReference type="NCBI Taxonomy" id="2582914"/>
    <lineage>
        <taxon>Bacteria</taxon>
        <taxon>Pseudomonadati</taxon>
        <taxon>Pseudomonadota</taxon>
        <taxon>Betaproteobacteria</taxon>
        <taxon>Burkholderiales</taxon>
        <taxon>Alcaligenaceae</taxon>
        <taxon>Alcaligenes</taxon>
    </lineage>
</organism>
<dbReference type="EMBL" id="CP049362">
    <property type="protein sequence ID" value="QXX80172.1"/>
    <property type="molecule type" value="Genomic_DNA"/>
</dbReference>
<gene>
    <name evidence="3" type="ORF">FE795_14870</name>
</gene>
<keyword evidence="2" id="KW-0732">Signal</keyword>
<keyword evidence="4" id="KW-1185">Reference proteome</keyword>
<name>A0ABX8SYI0_9BURK</name>
<evidence type="ECO:0008006" key="5">
    <source>
        <dbReference type="Google" id="ProtNLM"/>
    </source>
</evidence>
<evidence type="ECO:0000256" key="2">
    <source>
        <dbReference type="SAM" id="SignalP"/>
    </source>
</evidence>
<evidence type="ECO:0000313" key="4">
    <source>
        <dbReference type="Proteomes" id="UP000826050"/>
    </source>
</evidence>
<reference evidence="3 4" key="1">
    <citation type="submission" date="2020-02" db="EMBL/GenBank/DDBJ databases">
        <title>Partial ammonium oxidation to N2 by heterotrophic bacteria.</title>
        <authorList>
            <person name="Wu M."/>
        </authorList>
    </citation>
    <scope>NUCLEOTIDE SEQUENCE [LARGE SCALE GENOMIC DNA]</scope>
    <source>
        <strain evidence="3 4">HO-1</strain>
    </source>
</reference>
<protein>
    <recommendedName>
        <fullName evidence="5">Lipoprotein</fullName>
    </recommendedName>
</protein>